<dbReference type="PANTHER" id="PTHR32305:SF15">
    <property type="entry name" value="PROTEIN RHSA-RELATED"/>
    <property type="match status" value="1"/>
</dbReference>
<evidence type="ECO:0000313" key="5">
    <source>
        <dbReference type="EMBL" id="MFC2250029.1"/>
    </source>
</evidence>
<dbReference type="Pfam" id="PF05593">
    <property type="entry name" value="RHS_repeat"/>
    <property type="match status" value="2"/>
</dbReference>
<dbReference type="RefSeq" id="WP_394310239.1">
    <property type="nucleotide sequence ID" value="NZ_JBHGPK010000003.1"/>
</dbReference>
<gene>
    <name evidence="5" type="ORF">ACETRX_10425</name>
</gene>
<dbReference type="InterPro" id="IPR050708">
    <property type="entry name" value="T6SS_VgrG/RHS"/>
</dbReference>
<reference evidence="5 6" key="1">
    <citation type="submission" date="2024-09" db="EMBL/GenBank/DDBJ databases">
        <title>Description of Labrys sedimenti sp. nov., isolated from a diclofenac-degrading enrichment culture, and genome-based reclassification of Labrys portucalensis as a later heterotypic synonym of Labrys neptuniae.</title>
        <authorList>
            <person name="Tancsics A."/>
            <person name="Csepanyi A."/>
        </authorList>
    </citation>
    <scope>NUCLEOTIDE SEQUENCE [LARGE SCALE GENOMIC DNA]</scope>
    <source>
        <strain evidence="5 6">LMG 23412</strain>
    </source>
</reference>
<dbReference type="Pfam" id="PF03527">
    <property type="entry name" value="RHS"/>
    <property type="match status" value="1"/>
</dbReference>
<dbReference type="InterPro" id="IPR006530">
    <property type="entry name" value="YD"/>
</dbReference>
<evidence type="ECO:0000313" key="6">
    <source>
        <dbReference type="Proteomes" id="UP001595190"/>
    </source>
</evidence>
<feature type="domain" description="Teneurin-like YD-shell" evidence="4">
    <location>
        <begin position="574"/>
        <end position="693"/>
    </location>
</feature>
<evidence type="ECO:0000256" key="2">
    <source>
        <dbReference type="SAM" id="MobiDB-lite"/>
    </source>
</evidence>
<dbReference type="InterPro" id="IPR056823">
    <property type="entry name" value="TEN-like_YD-shell"/>
</dbReference>
<feature type="domain" description="RHS protein conserved region" evidence="3">
    <location>
        <begin position="1143"/>
        <end position="1175"/>
    </location>
</feature>
<evidence type="ECO:0000259" key="4">
    <source>
        <dbReference type="Pfam" id="PF25023"/>
    </source>
</evidence>
<evidence type="ECO:0000259" key="3">
    <source>
        <dbReference type="Pfam" id="PF03527"/>
    </source>
</evidence>
<dbReference type="InterPro" id="IPR001826">
    <property type="entry name" value="RHS"/>
</dbReference>
<dbReference type="Gene3D" id="2.180.10.10">
    <property type="entry name" value="RHS repeat-associated core"/>
    <property type="match status" value="3"/>
</dbReference>
<dbReference type="NCBIfam" id="TIGR01643">
    <property type="entry name" value="YD_repeat_2x"/>
    <property type="match status" value="6"/>
</dbReference>
<evidence type="ECO:0000256" key="1">
    <source>
        <dbReference type="ARBA" id="ARBA00022737"/>
    </source>
</evidence>
<feature type="region of interest" description="Disordered" evidence="2">
    <location>
        <begin position="1051"/>
        <end position="1075"/>
    </location>
</feature>
<name>A0ABV6ZCU4_9HYPH</name>
<dbReference type="Pfam" id="PF25023">
    <property type="entry name" value="TEN_YD-shell"/>
    <property type="match status" value="1"/>
</dbReference>
<dbReference type="NCBIfam" id="TIGR03696">
    <property type="entry name" value="Rhs_assc_core"/>
    <property type="match status" value="1"/>
</dbReference>
<dbReference type="InterPro" id="IPR031325">
    <property type="entry name" value="RHS_repeat"/>
</dbReference>
<sequence>MADAPMEFLSQFGSTVKDIGKGTAQGAFIDTPKGIYYVFTEPGKVAKAIKDTATHPGDALETAALNADESAAQGTGAVDLGRMYGGVAAGEGLGLATKTIVGKFAPLVGEPVSVATGEYLETWRDFLVPGTLSLDGSRYMGMKLGLPTRYMSPLGPCQISVFDEIFSNPARGELMFHGADGKRIGFERPFSFLPSVNSACPHLELKAPWLKQLELRDGRLTKHFRQYGDGFYRLDKIAEMNGFELVLTRDAETGMLNRVEAPDGLALAFENDGKGRRLGITLIGTDGTAQTLVRYAYDRKGRMVSADCMFGMSVCYEWQARRDLIARWHNLTRRSETTFTYDAEGRVIHTSTNGIWNDDRFRYDSEHQQTIYLPAGDEARAQRFNYDAHENVTAEIDALGGIVVHRYDADGFRISTTDPLGHETVTRYDARGRVKETLDAEGRASTYFWGDYDELFMVADGEGNKKRYEYDDHANVICETDSEGHTTRFERDECGRLTKTIFADGTEEARAYDEYGRLAQIRDAKGGLTRFGYDAFGRMVERVDALGGVTKLDYEAGAGGFATPTRLTRPDGVSIGRRFDAEGSLASVSDGEGRQWHYRFGAFEVLEAITDPKGGELSFSYDSEGRLITVTNAMGRVYSLNRDVAGRVVEEEDFDGRVARYRHDAAGRMIETIKPDGGRLVYGYDKTDRVTRIETFAPKAKPEDAPQDVTRFWYDGRGLVIKAENGASLVEYERDKNGAIVAETVNGRRVEVKLDAMGRRTERRLSTPKAFNPGESLVTYSPDPLGLIKSLTIDGHVPLSFRHDALGRETRRSSPAGFELTSRHDAVGQLIEQTGGGDPAECMRQGVFGEARSRSASPAIERRYRWDRANSPLAILDGLWGETTYEYDANGQVAATKAGEGTGDELRERFEYDAARNLVGTAAAGAGKLHGFGEALGKLSAWSNTPGGVVRIARGPFGERLALSHDACGRVTERKVERNGFRPKVWRYEWDGHDRLVKCITPEGDIWRYGYDPFGRRVWKVRELTQAEARSYAGRFSGLIAVGQVTPDYASSLLPPPSERRGGLPGQSDDGRDKPPIIGIAYSWDGDVIAEEAPLRLDGAIDWHRAVRWHYEPNSFRPLAKQEAPQPVQKPDGGWEEGFDALFYIITDHLGTPREMVDERGKVQWAASYTAWGLIRGLRVAASQAANDDYANTCVPQGSTVPRAFGNLVLKLVAEDTSQACICPIRFQGQWQDGETGLFYNRHRHYDPLAGQYTSPDPIRLDGGDRPQGYVDSPSDWVDPLGLEALTAAQRHYLYDGPGGRWGSAATRRQNFDIAKGYDARGYRVQGGGFGPEEYIPPPPSIAVQSSTKGGTYVDITASKNGQTIRVQTVDTLADGVTLTPRELANAARIRAAFPNDQLILVPKVKP</sequence>
<dbReference type="PANTHER" id="PTHR32305">
    <property type="match status" value="1"/>
</dbReference>
<accession>A0ABV6ZCU4</accession>
<keyword evidence="1" id="KW-0677">Repeat</keyword>
<proteinExistence type="predicted"/>
<dbReference type="Proteomes" id="UP001595190">
    <property type="component" value="Unassembled WGS sequence"/>
</dbReference>
<dbReference type="InterPro" id="IPR022385">
    <property type="entry name" value="Rhs_assc_core"/>
</dbReference>
<comment type="caution">
    <text evidence="5">The sequence shown here is derived from an EMBL/GenBank/DDBJ whole genome shotgun (WGS) entry which is preliminary data.</text>
</comment>
<dbReference type="PRINTS" id="PR00394">
    <property type="entry name" value="RHSPROTEIN"/>
</dbReference>
<protein>
    <submittedName>
        <fullName evidence="5">RHS repeat-associated core domain-containing protein</fullName>
    </submittedName>
</protein>
<organism evidence="5 6">
    <name type="scientific">Labrys neptuniae</name>
    <dbReference type="NCBI Taxonomy" id="376174"/>
    <lineage>
        <taxon>Bacteria</taxon>
        <taxon>Pseudomonadati</taxon>
        <taxon>Pseudomonadota</taxon>
        <taxon>Alphaproteobacteria</taxon>
        <taxon>Hyphomicrobiales</taxon>
        <taxon>Xanthobacteraceae</taxon>
        <taxon>Labrys</taxon>
    </lineage>
</organism>
<dbReference type="EMBL" id="JBHGPK010000003">
    <property type="protein sequence ID" value="MFC2250029.1"/>
    <property type="molecule type" value="Genomic_DNA"/>
</dbReference>